<dbReference type="PRINTS" id="PR00100">
    <property type="entry name" value="AOTCASE"/>
</dbReference>
<evidence type="ECO:0000313" key="11">
    <source>
        <dbReference type="Proteomes" id="UP000070427"/>
    </source>
</evidence>
<dbReference type="PROSITE" id="PS00097">
    <property type="entry name" value="CARBAMOYLTRANSFERASE"/>
    <property type="match status" value="1"/>
</dbReference>
<comment type="similarity">
    <text evidence="2 7">Belongs to the aspartate/ornithine carbamoyltransferase superfamily. ATCase family.</text>
</comment>
<organism evidence="10 11">
    <name type="scientific">Fervidicola ferrireducens</name>
    <dbReference type="NCBI Taxonomy" id="520764"/>
    <lineage>
        <taxon>Bacteria</taxon>
        <taxon>Bacillati</taxon>
        <taxon>Bacillota</taxon>
        <taxon>Clostridia</taxon>
        <taxon>Thermosediminibacterales</taxon>
        <taxon>Thermosediminibacteraceae</taxon>
        <taxon>Fervidicola</taxon>
    </lineage>
</organism>
<reference evidence="10 11" key="1">
    <citation type="submission" date="2015-12" db="EMBL/GenBank/DDBJ databases">
        <title>Draft genome sequnece of Fervidicola ferrireducens strain Y170.</title>
        <authorList>
            <person name="Patel B.K."/>
        </authorList>
    </citation>
    <scope>NUCLEOTIDE SEQUENCE [LARGE SCALE GENOMIC DNA]</scope>
    <source>
        <strain evidence="10 11">Y170</strain>
    </source>
</reference>
<feature type="binding site" evidence="7">
    <location>
        <position position="85"/>
    </location>
    <ligand>
        <name>L-aspartate</name>
        <dbReference type="ChEBI" id="CHEBI:29991"/>
    </ligand>
</feature>
<comment type="function">
    <text evidence="5 7">Catalyzes the condensation of carbamoyl phosphate and aspartate to form carbamoyl aspartate and inorganic phosphate, the committed step in the de novo pyrimidine nucleotide biosynthesis pathway.</text>
</comment>
<dbReference type="EC" id="2.1.3.2" evidence="7"/>
<dbReference type="PATRIC" id="fig|520764.3.peg.2059"/>
<dbReference type="GO" id="GO:0005829">
    <property type="term" value="C:cytosol"/>
    <property type="evidence" value="ECO:0007669"/>
    <property type="project" value="TreeGrafter"/>
</dbReference>
<sequence length="307" mass="33602">MLKKRHLLGIRELEAEEISLILHQALSLKEIMERDIKKVPTLRGKAVVNLFYEPSTRTRNSFELAAKYLSADTINFSASGSSVQKGETLKDTAKTLEMMAIDAIVIRHQSAGAAEFLARHVRVPVINAGDGTHEHPTQALLDMLTVLVKKGTLSGLKVAIVGDILHSRVARSNIFGFTKMGSKVYVAGPGTLIPAEVERLGAVLAKGVEDAVRDADVVMPLRIQLERQKKAMFPTPGEYFKFYGIDEEKLRLAKEDALLLHPGPVNRGIELSSAAMDGPQSLINEQVKNGVAVRMAVLYMLIGGERN</sequence>
<evidence type="ECO:0000256" key="3">
    <source>
        <dbReference type="ARBA" id="ARBA00022679"/>
    </source>
</evidence>
<proteinExistence type="inferred from homology"/>
<feature type="domain" description="Aspartate/ornithine carbamoyltransferase Asp/Orn-binding" evidence="8">
    <location>
        <begin position="155"/>
        <end position="301"/>
    </location>
</feature>
<evidence type="ECO:0000259" key="8">
    <source>
        <dbReference type="Pfam" id="PF00185"/>
    </source>
</evidence>
<evidence type="ECO:0000256" key="7">
    <source>
        <dbReference type="HAMAP-Rule" id="MF_00001"/>
    </source>
</evidence>
<evidence type="ECO:0000259" key="9">
    <source>
        <dbReference type="Pfam" id="PF02729"/>
    </source>
</evidence>
<feature type="binding site" evidence="7">
    <location>
        <position position="222"/>
    </location>
    <ligand>
        <name>L-aspartate</name>
        <dbReference type="ChEBI" id="CHEBI:29991"/>
    </ligand>
</feature>
<dbReference type="PANTHER" id="PTHR45753">
    <property type="entry name" value="ORNITHINE CARBAMOYLTRANSFERASE, MITOCHONDRIAL"/>
    <property type="match status" value="1"/>
</dbReference>
<evidence type="ECO:0000256" key="6">
    <source>
        <dbReference type="ARBA" id="ARBA00048859"/>
    </source>
</evidence>
<feature type="binding site" evidence="7">
    <location>
        <position position="263"/>
    </location>
    <ligand>
        <name>carbamoyl phosphate</name>
        <dbReference type="ChEBI" id="CHEBI:58228"/>
    </ligand>
</feature>
<dbReference type="PANTHER" id="PTHR45753:SF6">
    <property type="entry name" value="ASPARTATE CARBAMOYLTRANSFERASE"/>
    <property type="match status" value="1"/>
</dbReference>
<dbReference type="HAMAP" id="MF_00001">
    <property type="entry name" value="Asp_carb_tr"/>
    <property type="match status" value="1"/>
</dbReference>
<protein>
    <recommendedName>
        <fullName evidence="7">Aspartate carbamoyltransferase</fullName>
        <ecNumber evidence="7">2.1.3.2</ecNumber>
    </recommendedName>
    <alternativeName>
        <fullName evidence="7">Aspartate transcarbamylase</fullName>
        <shortName evidence="7">ATCase</shortName>
    </alternativeName>
</protein>
<comment type="caution">
    <text evidence="10">The sequence shown here is derived from an EMBL/GenBank/DDBJ whole genome shotgun (WGS) entry which is preliminary data.</text>
</comment>
<comment type="catalytic activity">
    <reaction evidence="6 7">
        <text>carbamoyl phosphate + L-aspartate = N-carbamoyl-L-aspartate + phosphate + H(+)</text>
        <dbReference type="Rhea" id="RHEA:20013"/>
        <dbReference type="ChEBI" id="CHEBI:15378"/>
        <dbReference type="ChEBI" id="CHEBI:29991"/>
        <dbReference type="ChEBI" id="CHEBI:32814"/>
        <dbReference type="ChEBI" id="CHEBI:43474"/>
        <dbReference type="ChEBI" id="CHEBI:58228"/>
        <dbReference type="EC" id="2.1.3.2"/>
    </reaction>
</comment>
<dbReference type="GO" id="GO:0004070">
    <property type="term" value="F:aspartate carbamoyltransferase activity"/>
    <property type="evidence" value="ECO:0007669"/>
    <property type="project" value="UniProtKB-UniRule"/>
</dbReference>
<dbReference type="NCBIfam" id="NF002032">
    <property type="entry name" value="PRK00856.1"/>
    <property type="match status" value="1"/>
</dbReference>
<evidence type="ECO:0000256" key="5">
    <source>
        <dbReference type="ARBA" id="ARBA00043884"/>
    </source>
</evidence>
<dbReference type="NCBIfam" id="TIGR00670">
    <property type="entry name" value="asp_carb_tr"/>
    <property type="match status" value="1"/>
</dbReference>
<comment type="subunit">
    <text evidence="7">Heterododecamer (2C3:3R2) of six catalytic PyrB chains organized as two trimers (C3), and six regulatory PyrI chains organized as three dimers (R2).</text>
</comment>
<dbReference type="AlphaFoldDB" id="A0A140L4D4"/>
<dbReference type="PRINTS" id="PR00101">
    <property type="entry name" value="ATCASE"/>
</dbReference>
<keyword evidence="4 7" id="KW-0665">Pyrimidine biosynthesis</keyword>
<keyword evidence="3 7" id="KW-0808">Transferase</keyword>
<feature type="binding site" evidence="7">
    <location>
        <position position="168"/>
    </location>
    <ligand>
        <name>L-aspartate</name>
        <dbReference type="ChEBI" id="CHEBI:29991"/>
    </ligand>
</feature>
<feature type="binding site" evidence="7">
    <location>
        <position position="107"/>
    </location>
    <ligand>
        <name>carbamoyl phosphate</name>
        <dbReference type="ChEBI" id="CHEBI:58228"/>
    </ligand>
</feature>
<dbReference type="OrthoDB" id="9802587at2"/>
<dbReference type="FunCoup" id="A0A140L4D4">
    <property type="interactions" value="419"/>
</dbReference>
<feature type="binding site" evidence="7">
    <location>
        <position position="135"/>
    </location>
    <ligand>
        <name>carbamoyl phosphate</name>
        <dbReference type="ChEBI" id="CHEBI:58228"/>
    </ligand>
</feature>
<dbReference type="InterPro" id="IPR006130">
    <property type="entry name" value="Asp/Orn_carbamoylTrfase"/>
</dbReference>
<evidence type="ECO:0000256" key="2">
    <source>
        <dbReference type="ARBA" id="ARBA00008896"/>
    </source>
</evidence>
<dbReference type="GO" id="GO:0006520">
    <property type="term" value="P:amino acid metabolic process"/>
    <property type="evidence" value="ECO:0007669"/>
    <property type="project" value="InterPro"/>
</dbReference>
<dbReference type="STRING" id="520764.AN618_19210"/>
<feature type="binding site" evidence="7">
    <location>
        <position position="138"/>
    </location>
    <ligand>
        <name>carbamoyl phosphate</name>
        <dbReference type="ChEBI" id="CHEBI:58228"/>
    </ligand>
</feature>
<feature type="binding site" evidence="7">
    <location>
        <position position="58"/>
    </location>
    <ligand>
        <name>carbamoyl phosphate</name>
        <dbReference type="ChEBI" id="CHEBI:58228"/>
    </ligand>
</feature>
<keyword evidence="11" id="KW-1185">Reference proteome</keyword>
<gene>
    <name evidence="7 10" type="primary">pyrB</name>
    <name evidence="10" type="ORF">AN618_19210</name>
</gene>
<dbReference type="InterPro" id="IPR036901">
    <property type="entry name" value="Asp/Orn_carbamoylTrfase_sf"/>
</dbReference>
<dbReference type="Pfam" id="PF02729">
    <property type="entry name" value="OTCace_N"/>
    <property type="match status" value="1"/>
</dbReference>
<feature type="binding site" evidence="7">
    <location>
        <position position="264"/>
    </location>
    <ligand>
        <name>carbamoyl phosphate</name>
        <dbReference type="ChEBI" id="CHEBI:58228"/>
    </ligand>
</feature>
<evidence type="ECO:0000256" key="4">
    <source>
        <dbReference type="ARBA" id="ARBA00022975"/>
    </source>
</evidence>
<dbReference type="Pfam" id="PF00185">
    <property type="entry name" value="OTCace"/>
    <property type="match status" value="1"/>
</dbReference>
<feature type="domain" description="Aspartate/ornithine carbamoyltransferase carbamoyl-P binding" evidence="9">
    <location>
        <begin position="5"/>
        <end position="146"/>
    </location>
</feature>
<dbReference type="Proteomes" id="UP000070427">
    <property type="component" value="Unassembled WGS sequence"/>
</dbReference>
<dbReference type="InterPro" id="IPR002082">
    <property type="entry name" value="Asp_carbamoyltransf"/>
</dbReference>
<evidence type="ECO:0000313" key="10">
    <source>
        <dbReference type="EMBL" id="KXG75409.1"/>
    </source>
</evidence>
<evidence type="ECO:0000256" key="1">
    <source>
        <dbReference type="ARBA" id="ARBA00004852"/>
    </source>
</evidence>
<dbReference type="Gene3D" id="3.40.50.1370">
    <property type="entry name" value="Aspartate/ornithine carbamoyltransferase"/>
    <property type="match status" value="2"/>
</dbReference>
<accession>A0A140L4D4</accession>
<dbReference type="InParanoid" id="A0A140L4D4"/>
<dbReference type="GO" id="GO:0006207">
    <property type="term" value="P:'de novo' pyrimidine nucleobase biosynthetic process"/>
    <property type="evidence" value="ECO:0007669"/>
    <property type="project" value="InterPro"/>
</dbReference>
<dbReference type="SUPFAM" id="SSF53671">
    <property type="entry name" value="Aspartate/ornithine carbamoyltransferase"/>
    <property type="match status" value="1"/>
</dbReference>
<feature type="binding site" evidence="7">
    <location>
        <position position="57"/>
    </location>
    <ligand>
        <name>carbamoyl phosphate</name>
        <dbReference type="ChEBI" id="CHEBI:58228"/>
    </ligand>
</feature>
<name>A0A140L4D4_9FIRM</name>
<comment type="pathway">
    <text evidence="1 7">Pyrimidine metabolism; UMP biosynthesis via de novo pathway; (S)-dihydroorotate from bicarbonate: step 2/3.</text>
</comment>
<dbReference type="EMBL" id="LOED01000027">
    <property type="protein sequence ID" value="KXG75409.1"/>
    <property type="molecule type" value="Genomic_DNA"/>
</dbReference>
<dbReference type="InterPro" id="IPR006131">
    <property type="entry name" value="Asp_carbamoyltransf_Asp/Orn-bd"/>
</dbReference>
<dbReference type="GO" id="GO:0016597">
    <property type="term" value="F:amino acid binding"/>
    <property type="evidence" value="ECO:0007669"/>
    <property type="project" value="InterPro"/>
</dbReference>
<dbReference type="GO" id="GO:0044205">
    <property type="term" value="P:'de novo' UMP biosynthetic process"/>
    <property type="evidence" value="ECO:0007669"/>
    <property type="project" value="UniProtKB-UniRule"/>
</dbReference>
<dbReference type="InterPro" id="IPR006132">
    <property type="entry name" value="Asp/Orn_carbamoyltranf_P-bd"/>
</dbReference>
<dbReference type="UniPathway" id="UPA00070">
    <property type="reaction ID" value="UER00116"/>
</dbReference>